<gene>
    <name evidence="1" type="ORF">LCGC14_3083930</name>
</gene>
<organism evidence="1">
    <name type="scientific">marine sediment metagenome</name>
    <dbReference type="NCBI Taxonomy" id="412755"/>
    <lineage>
        <taxon>unclassified sequences</taxon>
        <taxon>metagenomes</taxon>
        <taxon>ecological metagenomes</taxon>
    </lineage>
</organism>
<comment type="caution">
    <text evidence="1">The sequence shown here is derived from an EMBL/GenBank/DDBJ whole genome shotgun (WGS) entry which is preliminary data.</text>
</comment>
<dbReference type="AlphaFoldDB" id="A0A0F8Z367"/>
<protein>
    <submittedName>
        <fullName evidence="1">Uncharacterized protein</fullName>
    </submittedName>
</protein>
<accession>A0A0F8Z367</accession>
<evidence type="ECO:0000313" key="1">
    <source>
        <dbReference type="EMBL" id="KKK54516.1"/>
    </source>
</evidence>
<dbReference type="EMBL" id="LAZR01065955">
    <property type="protein sequence ID" value="KKK54516.1"/>
    <property type="molecule type" value="Genomic_DNA"/>
</dbReference>
<name>A0A0F8Z367_9ZZZZ</name>
<proteinExistence type="predicted"/>
<feature type="non-terminal residue" evidence="1">
    <location>
        <position position="1"/>
    </location>
</feature>
<sequence>LDGTDKIDITLVEGNIDHDALTNTHNLTTDIDHDTITNYDSNEHVDHTGVTLTAGDGLDGTGDISASRTFSLDLKANGGCVIESTELAVDLGAASITGTLAIGDGGSGQTTQQAAIDILTAVSGATNEYILTKDTGTGNAVWKINSGGGAPVGASYVVLALHAELTNENVLTAGNGIDINTISGSTVTIDVDETELDSYLLPFSFSGFVATNVHDAIVEAYTDNAYHEGFANGDLAGGVLTVTHNLGRQFVNYAVYNDSNDNIIPDSAVCTSTTVLTVDLSSYGTLSGNWNIKVNA</sequence>
<reference evidence="1" key="1">
    <citation type="journal article" date="2015" name="Nature">
        <title>Complex archaea that bridge the gap between prokaryotes and eukaryotes.</title>
        <authorList>
            <person name="Spang A."/>
            <person name="Saw J.H."/>
            <person name="Jorgensen S.L."/>
            <person name="Zaremba-Niedzwiedzka K."/>
            <person name="Martijn J."/>
            <person name="Lind A.E."/>
            <person name="van Eijk R."/>
            <person name="Schleper C."/>
            <person name="Guy L."/>
            <person name="Ettema T.J."/>
        </authorList>
    </citation>
    <scope>NUCLEOTIDE SEQUENCE</scope>
</reference>